<comment type="caution">
    <text evidence="1">The sequence shown here is derived from an EMBL/GenBank/DDBJ whole genome shotgun (WGS) entry which is preliminary data.</text>
</comment>
<dbReference type="InParanoid" id="D6U903"/>
<proteinExistence type="predicted"/>
<protein>
    <submittedName>
        <fullName evidence="1">Uncharacterized protein</fullName>
    </submittedName>
</protein>
<dbReference type="Proteomes" id="UP000004508">
    <property type="component" value="Unassembled WGS sequence"/>
</dbReference>
<sequence>MRQHIIKVTEWNSFVTLDWLKIRYYVAENRRAALARYKAEERVKAGTEITAVIVEKKYSEQKWARYSAMNTEK</sequence>
<organism evidence="1 2">
    <name type="scientific">Ktedonobacter racemifer DSM 44963</name>
    <dbReference type="NCBI Taxonomy" id="485913"/>
    <lineage>
        <taxon>Bacteria</taxon>
        <taxon>Bacillati</taxon>
        <taxon>Chloroflexota</taxon>
        <taxon>Ktedonobacteria</taxon>
        <taxon>Ktedonobacterales</taxon>
        <taxon>Ktedonobacteraceae</taxon>
        <taxon>Ktedonobacter</taxon>
    </lineage>
</organism>
<reference evidence="1 2" key="1">
    <citation type="journal article" date="2011" name="Stand. Genomic Sci.">
        <title>Non-contiguous finished genome sequence and contextual data of the filamentous soil bacterium Ktedonobacter racemifer type strain (SOSP1-21).</title>
        <authorList>
            <person name="Chang Y.J."/>
            <person name="Land M."/>
            <person name="Hauser L."/>
            <person name="Chertkov O."/>
            <person name="Del Rio T.G."/>
            <person name="Nolan M."/>
            <person name="Copeland A."/>
            <person name="Tice H."/>
            <person name="Cheng J.F."/>
            <person name="Lucas S."/>
            <person name="Han C."/>
            <person name="Goodwin L."/>
            <person name="Pitluck S."/>
            <person name="Ivanova N."/>
            <person name="Ovchinikova G."/>
            <person name="Pati A."/>
            <person name="Chen A."/>
            <person name="Palaniappan K."/>
            <person name="Mavromatis K."/>
            <person name="Liolios K."/>
            <person name="Brettin T."/>
            <person name="Fiebig A."/>
            <person name="Rohde M."/>
            <person name="Abt B."/>
            <person name="Goker M."/>
            <person name="Detter J.C."/>
            <person name="Woyke T."/>
            <person name="Bristow J."/>
            <person name="Eisen J.A."/>
            <person name="Markowitz V."/>
            <person name="Hugenholtz P."/>
            <person name="Kyrpides N.C."/>
            <person name="Klenk H.P."/>
            <person name="Lapidus A."/>
        </authorList>
    </citation>
    <scope>NUCLEOTIDE SEQUENCE [LARGE SCALE GENOMIC DNA]</scope>
    <source>
        <strain evidence="2">DSM 44963</strain>
    </source>
</reference>
<dbReference type="EMBL" id="ADVG01000008">
    <property type="protein sequence ID" value="EFH79558.1"/>
    <property type="molecule type" value="Genomic_DNA"/>
</dbReference>
<dbReference type="STRING" id="485913.Krac_0068"/>
<evidence type="ECO:0000313" key="2">
    <source>
        <dbReference type="Proteomes" id="UP000004508"/>
    </source>
</evidence>
<evidence type="ECO:0000313" key="1">
    <source>
        <dbReference type="EMBL" id="EFH79558.1"/>
    </source>
</evidence>
<dbReference type="AlphaFoldDB" id="D6U903"/>
<accession>D6U903</accession>
<dbReference type="RefSeq" id="WP_007923737.1">
    <property type="nucleotide sequence ID" value="NZ_ADVG01000008.1"/>
</dbReference>
<keyword evidence="2" id="KW-1185">Reference proteome</keyword>
<gene>
    <name evidence="1" type="ORF">Krac_0068</name>
</gene>
<name>D6U903_KTERA</name>